<feature type="domain" description="3-octaprenyl-4-hydroxybenzoate carboxy-lyase-like Rift-related" evidence="3">
    <location>
        <begin position="116"/>
        <end position="315"/>
    </location>
</feature>
<dbReference type="Gene3D" id="3.40.1670.10">
    <property type="entry name" value="UbiD C-terminal domain-like"/>
    <property type="match status" value="1"/>
</dbReference>
<reference evidence="6 7" key="1">
    <citation type="journal article" date="2019" name="bioRxiv">
        <title>Bacteria contribute to plant secondary compound degradation in a generalist herbivore system.</title>
        <authorList>
            <person name="Francoeur C.B."/>
            <person name="Khadempour L."/>
            <person name="Moreira-Soto R.D."/>
            <person name="Gotting K."/>
            <person name="Book A.J."/>
            <person name="Pinto-Tomas A.A."/>
            <person name="Keefover-Ring K."/>
            <person name="Currie C.R."/>
        </authorList>
    </citation>
    <scope>NUCLEOTIDE SEQUENCE [LARGE SCALE GENOMIC DNA]</scope>
    <source>
        <strain evidence="6">Acro-835</strain>
    </source>
</reference>
<organism evidence="6 7">
    <name type="scientific">Candidatus Pantoea multigeneris</name>
    <dbReference type="NCBI Taxonomy" id="2608357"/>
    <lineage>
        <taxon>Bacteria</taxon>
        <taxon>Pseudomonadati</taxon>
        <taxon>Pseudomonadota</taxon>
        <taxon>Gammaproteobacteria</taxon>
        <taxon>Enterobacterales</taxon>
        <taxon>Erwiniaceae</taxon>
        <taxon>Pantoea</taxon>
    </lineage>
</organism>
<comment type="catalytic activity">
    <reaction evidence="2">
        <text>pyrrole-2-carboxylate + H(+) = 1H-pyrrole + CO2</text>
        <dbReference type="Rhea" id="RHEA:31375"/>
        <dbReference type="ChEBI" id="CHEBI:15378"/>
        <dbReference type="ChEBI" id="CHEBI:16526"/>
        <dbReference type="ChEBI" id="CHEBI:19203"/>
        <dbReference type="ChEBI" id="CHEBI:27660"/>
        <dbReference type="EC" id="4.1.1.93"/>
    </reaction>
</comment>
<feature type="binding site" evidence="2">
    <location>
        <position position="221"/>
    </location>
    <ligand>
        <name>K(+)</name>
        <dbReference type="ChEBI" id="CHEBI:29103"/>
    </ligand>
</feature>
<dbReference type="InterPro" id="IPR049383">
    <property type="entry name" value="UbiD-like_N"/>
</dbReference>
<dbReference type="SUPFAM" id="SSF50475">
    <property type="entry name" value="FMN-binding split barrel"/>
    <property type="match status" value="1"/>
</dbReference>
<keyword evidence="2" id="KW-0288">FMN</keyword>
<evidence type="ECO:0000256" key="1">
    <source>
        <dbReference type="ARBA" id="ARBA00022793"/>
    </source>
</evidence>
<dbReference type="EC" id="4.1.1.93" evidence="2"/>
<keyword evidence="2" id="KW-0456">Lyase</keyword>
<dbReference type="HAMAP" id="MF_01983">
    <property type="entry name" value="UbiD_FDC"/>
    <property type="match status" value="1"/>
</dbReference>
<keyword evidence="2" id="KW-0058">Aromatic hydrocarbons catabolism</keyword>
<comment type="cofactor">
    <cofactor evidence="2">
        <name>prenylated FMN</name>
        <dbReference type="ChEBI" id="CHEBI:87746"/>
    </cofactor>
    <text evidence="2">Binds 1 prenylated FMN per subunit.</text>
</comment>
<comment type="caution">
    <text evidence="2">Lacks conserved residue(s) required for the propagation of feature annotation.</text>
</comment>
<dbReference type="PANTHER" id="PTHR30108:SF17">
    <property type="entry name" value="FERULIC ACID DECARBOXYLASE 1"/>
    <property type="match status" value="1"/>
</dbReference>
<comment type="cofactor">
    <cofactor evidence="2">
        <name>K(+)</name>
        <dbReference type="ChEBI" id="CHEBI:29103"/>
    </cofactor>
    <text evidence="2">Binds 1 K(+) per subunit.</text>
</comment>
<dbReference type="RefSeq" id="WP_167014564.1">
    <property type="nucleotide sequence ID" value="NZ_VWXF01000004.1"/>
</dbReference>
<feature type="active site" description="Proton donor" evidence="2">
    <location>
        <position position="280"/>
    </location>
</feature>
<evidence type="ECO:0000259" key="3">
    <source>
        <dbReference type="Pfam" id="PF01977"/>
    </source>
</evidence>
<dbReference type="SUPFAM" id="SSF143968">
    <property type="entry name" value="UbiD C-terminal domain-like"/>
    <property type="match status" value="1"/>
</dbReference>
<gene>
    <name evidence="6" type="ORF">F3J40_11025</name>
</gene>
<dbReference type="Proteomes" id="UP001515683">
    <property type="component" value="Unassembled WGS sequence"/>
</dbReference>
<comment type="catalytic activity">
    <reaction evidence="2">
        <text>pyrrole-2-carboxylate + H2O = 1H-pyrrole + hydrogencarbonate</text>
        <dbReference type="Rhea" id="RHEA:31379"/>
        <dbReference type="ChEBI" id="CHEBI:15377"/>
        <dbReference type="ChEBI" id="CHEBI:17544"/>
        <dbReference type="ChEBI" id="CHEBI:19203"/>
        <dbReference type="ChEBI" id="CHEBI:27660"/>
        <dbReference type="EC" id="4.1.1.93"/>
    </reaction>
</comment>
<protein>
    <recommendedName>
        <fullName evidence="2">Pyrrole-2-carboxylic acid decarboxylase</fullName>
        <shortName evidence="2">P2C decarboxylase</shortName>
        <ecNumber evidence="2">4.1.1.93</ecNumber>
    </recommendedName>
</protein>
<keyword evidence="1 2" id="KW-0210">Decarboxylase</keyword>
<keyword evidence="2" id="KW-0285">Flavoprotein</keyword>
<evidence type="ECO:0000256" key="2">
    <source>
        <dbReference type="HAMAP-Rule" id="MF_01983"/>
    </source>
</evidence>
<evidence type="ECO:0000313" key="7">
    <source>
        <dbReference type="Proteomes" id="UP001515683"/>
    </source>
</evidence>
<feature type="binding site" evidence="2">
    <location>
        <position position="231"/>
    </location>
    <ligand>
        <name>K(+)</name>
        <dbReference type="ChEBI" id="CHEBI:29103"/>
    </ligand>
</feature>
<dbReference type="InterPro" id="IPR049381">
    <property type="entry name" value="UbiD-like_C"/>
</dbReference>
<feature type="binding site" evidence="2">
    <location>
        <position position="168"/>
    </location>
    <ligand>
        <name>K(+)</name>
        <dbReference type="ChEBI" id="CHEBI:29103"/>
    </ligand>
</feature>
<dbReference type="EMBL" id="VWXF01000004">
    <property type="protein sequence ID" value="NIF22129.1"/>
    <property type="molecule type" value="Genomic_DNA"/>
</dbReference>
<keyword evidence="7" id="KW-1185">Reference proteome</keyword>
<accession>A0ABX0RBI3</accession>
<evidence type="ECO:0000259" key="5">
    <source>
        <dbReference type="Pfam" id="PF20696"/>
    </source>
</evidence>
<proteinExistence type="inferred from homology"/>
<keyword evidence="2" id="KW-0630">Potassium</keyword>
<comment type="function">
    <text evidence="2">Catalyzes the prenyl-FMN-dependent decarboxylation of pyrrole-2-carboxylate (P2C). Can also catalyze the carboxylation of pyrrole in the presence of elevated concentrations of CO(2) or bicarbonate.</text>
</comment>
<comment type="cofactor">
    <cofactor evidence="2">
        <name>Mn(2+)</name>
        <dbReference type="ChEBI" id="CHEBI:29035"/>
    </cofactor>
    <text evidence="2">Binds 1 Mn(2+) per subunit.</text>
</comment>
<name>A0ABX0RBI3_9GAMM</name>
<feature type="domain" description="3-octaprenyl-4-hydroxybenzoate carboxy-lyase-like N-terminal" evidence="4">
    <location>
        <begin position="14"/>
        <end position="100"/>
    </location>
</feature>
<feature type="binding site" evidence="2">
    <location>
        <position position="231"/>
    </location>
    <ligand>
        <name>prenylated FMN</name>
        <dbReference type="ChEBI" id="CHEBI:87746"/>
    </ligand>
</feature>
<dbReference type="Gene3D" id="1.20.5.4570">
    <property type="match status" value="1"/>
</dbReference>
<dbReference type="InterPro" id="IPR048304">
    <property type="entry name" value="UbiD_Rift_dom"/>
</dbReference>
<dbReference type="NCBIfam" id="TIGR00148">
    <property type="entry name" value="UbiD family decarboxylase"/>
    <property type="match status" value="1"/>
</dbReference>
<feature type="binding site" evidence="2">
    <location>
        <position position="231"/>
    </location>
    <ligand>
        <name>Mn(2+)</name>
        <dbReference type="ChEBI" id="CHEBI:29035"/>
    </ligand>
</feature>
<sequence>MSLRDSALDLRCFLQELKRRDDLTEVNVEVDADLEIAAICRQVYEKRLSAPLFNQIKDALPGSRVLGAPAGMLRDSAVEYSRLALHFGLPAETRPQQLVQTIRQAMKATPIKPRQVANGPVKQHRWLGDEVDLTRLPVPMLHQQDGGRYIGTYGFHVVQSPDGNWDSWSIGRLMLVDGKTLAGPTFPTQHIGMIREMWTQQGKATPWAFVLGAPPAAIAVAGMPLPAFVSEPDYIGALLGEPLEVVQAETNALWVPANAEIVIEGEISLEETVMEGPMGEYHGYQRDTGKLQPVFHVTAVTFRERPILPICVAGVPAEENHTIWGTMIAAQVLEDLQQAGLPVEMAWCSYEAASCWTVLAINTQKLAEMRTSAKALADQIAHAYFDSHAGYLVPKVIVVGDDIDITRIEEVVWALATRAHPQHDYFPYPDKPGFPLVPYLNAADLAAGKGGNMVINCLYPEQFEGKMRASTASFAHSYPDALQQQVLDRWQEYGFNR</sequence>
<feature type="binding site" evidence="2">
    <location>
        <position position="223"/>
    </location>
    <ligand>
        <name>K(+)</name>
        <dbReference type="ChEBI" id="CHEBI:29103"/>
    </ligand>
</feature>
<feature type="binding site" evidence="2">
    <location>
        <position position="189"/>
    </location>
    <ligand>
        <name>prenylated FMN</name>
        <dbReference type="ChEBI" id="CHEBI:87746"/>
    </ligand>
</feature>
<evidence type="ECO:0000259" key="4">
    <source>
        <dbReference type="Pfam" id="PF20695"/>
    </source>
</evidence>
<dbReference type="Pfam" id="PF20695">
    <property type="entry name" value="UbiD_N"/>
    <property type="match status" value="1"/>
</dbReference>
<dbReference type="Pfam" id="PF20696">
    <property type="entry name" value="UbiD_C"/>
    <property type="match status" value="1"/>
</dbReference>
<dbReference type="InterPro" id="IPR002830">
    <property type="entry name" value="UbiD"/>
</dbReference>
<feature type="binding site" evidence="2">
    <location>
        <position position="190"/>
    </location>
    <ligand>
        <name>prenylated FMN</name>
        <dbReference type="ChEBI" id="CHEBI:87746"/>
    </ligand>
</feature>
<keyword evidence="2" id="KW-0464">Manganese</keyword>
<evidence type="ECO:0000313" key="6">
    <source>
        <dbReference type="EMBL" id="NIF22129.1"/>
    </source>
</evidence>
<comment type="caution">
    <text evidence="6">The sequence shown here is derived from an EMBL/GenBank/DDBJ whole genome shotgun (WGS) entry which is preliminary data.</text>
</comment>
<feature type="binding site" evidence="2">
    <location>
        <position position="388"/>
    </location>
    <ligand>
        <name>prenylated FMN</name>
        <dbReference type="ChEBI" id="CHEBI:87746"/>
    </ligand>
</feature>
<keyword evidence="2" id="KW-0479">Metal-binding</keyword>
<feature type="binding site" evidence="2">
    <location>
        <position position="172"/>
    </location>
    <ligand>
        <name>prenylated FMN</name>
        <dbReference type="ChEBI" id="CHEBI:87746"/>
    </ligand>
</feature>
<feature type="domain" description="3-octaprenyl-4-hydroxybenzoate carboxy-lyase-like C-terminal" evidence="5">
    <location>
        <begin position="321"/>
        <end position="457"/>
    </location>
</feature>
<comment type="subunit">
    <text evidence="2">Homodimer.</text>
</comment>
<dbReference type="Pfam" id="PF01977">
    <property type="entry name" value="UbiD"/>
    <property type="match status" value="1"/>
</dbReference>
<feature type="binding site" evidence="2">
    <location>
        <position position="190"/>
    </location>
    <ligand>
        <name>Mn(2+)</name>
        <dbReference type="ChEBI" id="CHEBI:29035"/>
    </ligand>
</feature>
<dbReference type="InterPro" id="IPR032903">
    <property type="entry name" value="FDC-like"/>
</dbReference>
<dbReference type="PANTHER" id="PTHR30108">
    <property type="entry name" value="3-OCTAPRENYL-4-HYDROXYBENZOATE CARBOXY-LYASE-RELATED"/>
    <property type="match status" value="1"/>
</dbReference>
<comment type="similarity">
    <text evidence="2">Belongs to the UbiD family. UbiD-like/FDC subfamily.</text>
</comment>